<evidence type="ECO:0000256" key="3">
    <source>
        <dbReference type="ARBA" id="ARBA00022448"/>
    </source>
</evidence>
<evidence type="ECO:0000256" key="4">
    <source>
        <dbReference type="ARBA" id="ARBA00022452"/>
    </source>
</evidence>
<evidence type="ECO:0000256" key="11">
    <source>
        <dbReference type="ARBA" id="ARBA00023237"/>
    </source>
</evidence>
<evidence type="ECO:0000256" key="5">
    <source>
        <dbReference type="ARBA" id="ARBA00022692"/>
    </source>
</evidence>
<evidence type="ECO:0000256" key="16">
    <source>
        <dbReference type="PROSITE-ProRule" id="PRU10144"/>
    </source>
</evidence>
<dbReference type="PROSITE" id="PS00430">
    <property type="entry name" value="TONB_DEPENDENT_REC_1"/>
    <property type="match status" value="1"/>
</dbReference>
<evidence type="ECO:0000256" key="1">
    <source>
        <dbReference type="ARBA" id="ARBA00004571"/>
    </source>
</evidence>
<feature type="chain" id="PRO_5002412141" description="Transferrin-binding protein A" evidence="19">
    <location>
        <begin position="25"/>
        <end position="925"/>
    </location>
</feature>
<name>A0A0E3SU07_NEIME</name>
<reference evidence="22" key="2">
    <citation type="submission" date="2015-02" db="EMBL/GenBank/DDBJ databases">
        <authorList>
            <person name="Adamiak P.J."/>
            <person name="Calmettes C."/>
            <person name="Moraes T.F."/>
            <person name="Schryvers A.B."/>
        </authorList>
    </citation>
    <scope>NUCLEOTIDE SEQUENCE</scope>
    <source>
        <strain evidence="22">P2996</strain>
    </source>
</reference>
<accession>A0A0E3SU07</accession>
<evidence type="ECO:0000256" key="17">
    <source>
        <dbReference type="RuleBase" id="RU003357"/>
    </source>
</evidence>
<dbReference type="Gene3D" id="2.40.170.20">
    <property type="entry name" value="TonB-dependent receptor, beta-barrel domain"/>
    <property type="match status" value="1"/>
</dbReference>
<dbReference type="SUPFAM" id="SSF56935">
    <property type="entry name" value="Porins"/>
    <property type="match status" value="1"/>
</dbReference>
<evidence type="ECO:0000256" key="13">
    <source>
        <dbReference type="ARBA" id="ARBA00030457"/>
    </source>
</evidence>
<dbReference type="InterPro" id="IPR010917">
    <property type="entry name" value="TonB_rcpt_CS"/>
</dbReference>
<keyword evidence="9 14" id="KW-0472">Membrane</keyword>
<dbReference type="GO" id="GO:0009279">
    <property type="term" value="C:cell outer membrane"/>
    <property type="evidence" value="ECO:0007669"/>
    <property type="project" value="UniProtKB-SubCell"/>
</dbReference>
<dbReference type="InterPro" id="IPR000531">
    <property type="entry name" value="Beta-barrel_TonB"/>
</dbReference>
<feature type="signal peptide" evidence="19">
    <location>
        <begin position="1"/>
        <end position="24"/>
    </location>
</feature>
<proteinExistence type="inferred from homology"/>
<dbReference type="PANTHER" id="PTHR30069:SF54">
    <property type="entry name" value="TRANSFERRIN-BINDING PROTEIN A"/>
    <property type="match status" value="1"/>
</dbReference>
<evidence type="ECO:0000259" key="20">
    <source>
        <dbReference type="Pfam" id="PF00593"/>
    </source>
</evidence>
<dbReference type="Pfam" id="PF07715">
    <property type="entry name" value="Plug"/>
    <property type="match status" value="1"/>
</dbReference>
<dbReference type="PROSITE" id="PS52016">
    <property type="entry name" value="TONB_DEPENDENT_REC_3"/>
    <property type="match status" value="1"/>
</dbReference>
<dbReference type="InterPro" id="IPR037066">
    <property type="entry name" value="Plug_dom_sf"/>
</dbReference>
<keyword evidence="8 15" id="KW-0798">TonB box</keyword>
<evidence type="ECO:0000256" key="9">
    <source>
        <dbReference type="ARBA" id="ARBA00023136"/>
    </source>
</evidence>
<dbReference type="InterPro" id="IPR036942">
    <property type="entry name" value="Beta-barrel_TonB_sf"/>
</dbReference>
<evidence type="ECO:0000256" key="15">
    <source>
        <dbReference type="PROSITE-ProRule" id="PRU10143"/>
    </source>
</evidence>
<dbReference type="GO" id="GO:0015091">
    <property type="term" value="F:ferric iron transmembrane transporter activity"/>
    <property type="evidence" value="ECO:0007669"/>
    <property type="project" value="InterPro"/>
</dbReference>
<dbReference type="AlphaFoldDB" id="A0A0E3SU07"/>
<dbReference type="NCBIfam" id="TIGR01786">
    <property type="entry name" value="TonB-hemlactrns"/>
    <property type="match status" value="1"/>
</dbReference>
<dbReference type="InterPro" id="IPR010949">
    <property type="entry name" value="TonB_Hb/transfer/lactofer_rcpt"/>
</dbReference>
<sequence>MQQQHLFRLNILCLSLMTALPVYAENVQAGQAQEKQLDTIQVKAKKQKTRRDNEVTGLGKLVKTADTLSKEQVLDIRDLTRYDPGIAVVEQGRGASSGYSIRGMDKNRVSLTVDGLAQIQSYTAQAALGGTRTAGSSGAINEIEYENVKAVEISKGSNSVEQGSGALAGSVAFQTKTADDVIGEGRQWGIQSKTAYSGKNRGLTQSIALAGRIGGAEALLIHTGRRAWEIRAHEDAGRGVQSFNRLVPVEDTNQYAHFVVEEECPNGYAACKDKPKKDIVGKDERQTVSTRDYTGPNRFLADPLSYESRSWLFRPGFRFENKRHYIGGILEHTQQTFDTRDMTVPAFLTKAVFDENRKYGSIRGHGKYAGDHKYSGLITNGENGALVGAEYGTGVFYDETHTKSRYGLEYVYTNADKDTWADYARLSYDRQGIGLDNHFQQTHCSADGSDKYCRPSADKPSSYYKSDRVIYGESHRLLQAAFKKSFDTAKIRHNLSVNLGFDRFGSNLRHQGLLLSTDYYYQHANRAYSSNTPPKNGNGGSNANPNANPNGGKDKPYWVSIGGGNVVTGQICLFGNNTYTDCTPRSINGKSYYAAVRDNVRLGRWADVGAGLRYDYRSTHSDDGSVSTGTHRTLSWNAGIVLKPADWLDLTYRTSTGFRLPSFAEMYGWRAGVQSKAVKIDPEKSFNKEAGIVFKGDFGNLEASWFNNAYRDLIVRGYEAQIENGKETAKGDPAYLNAQSARITGINILGKIDWNGVWDKLPEGWYSTFAYNRVHVRDIKKRADRTDIQSHLFDAIQPSRYVVGLGYDQPEGKWGVNGMLTYSKAKEITELLGSRALLNGNSRNTKATARRTRPWYIVDVSGYYTIKKHFTLRAGVYNLLNYRYVTWENVRQTAGGAVNQHKNVGVYNRYAAPGRNYTFSLEMKF</sequence>
<evidence type="ECO:0000256" key="19">
    <source>
        <dbReference type="SAM" id="SignalP"/>
    </source>
</evidence>
<feature type="compositionally biased region" description="Low complexity" evidence="18">
    <location>
        <begin position="533"/>
        <end position="551"/>
    </location>
</feature>
<evidence type="ECO:0000256" key="2">
    <source>
        <dbReference type="ARBA" id="ARBA00009810"/>
    </source>
</evidence>
<dbReference type="CDD" id="cd01347">
    <property type="entry name" value="ligand_gated_channel"/>
    <property type="match status" value="1"/>
</dbReference>
<organism evidence="22">
    <name type="scientific">Neisseria meningitidis</name>
    <dbReference type="NCBI Taxonomy" id="487"/>
    <lineage>
        <taxon>Bacteria</taxon>
        <taxon>Pseudomonadati</taxon>
        <taxon>Pseudomonadota</taxon>
        <taxon>Betaproteobacteria</taxon>
        <taxon>Neisseriales</taxon>
        <taxon>Neisseriaceae</taxon>
        <taxon>Neisseria</taxon>
    </lineage>
</organism>
<evidence type="ECO:0000256" key="10">
    <source>
        <dbReference type="ARBA" id="ARBA00023170"/>
    </source>
</evidence>
<comment type="subcellular location">
    <subcellularLocation>
        <location evidence="1 14">Cell outer membrane</location>
        <topology evidence="1 14">Multi-pass membrane protein</topology>
    </subcellularLocation>
</comment>
<keyword evidence="7" id="KW-0843">Virulence</keyword>
<keyword evidence="6 19" id="KW-0732">Signal</keyword>
<dbReference type="NCBIfam" id="TIGR01776">
    <property type="entry name" value="TonB-tbp-lbp"/>
    <property type="match status" value="1"/>
</dbReference>
<dbReference type="InterPro" id="IPR010948">
    <property type="entry name" value="TonB_lacto/transferrin_rcpt"/>
</dbReference>
<protein>
    <recommendedName>
        <fullName evidence="12">Transferrin-binding protein A</fullName>
    </recommendedName>
    <alternativeName>
        <fullName evidence="13">Transferrin-binding protein 1</fullName>
    </alternativeName>
</protein>
<dbReference type="EMBL" id="KP776841">
    <property type="protein sequence ID" value="AKB90527.1"/>
    <property type="molecule type" value="Genomic_DNA"/>
</dbReference>
<dbReference type="InterPro" id="IPR012910">
    <property type="entry name" value="Plug_dom"/>
</dbReference>
<evidence type="ECO:0000256" key="6">
    <source>
        <dbReference type="ARBA" id="ARBA00022729"/>
    </source>
</evidence>
<feature type="short sequence motif" description="TonB box" evidence="15">
    <location>
        <begin position="39"/>
        <end position="45"/>
    </location>
</feature>
<dbReference type="PANTHER" id="PTHR30069">
    <property type="entry name" value="TONB-DEPENDENT OUTER MEMBRANE RECEPTOR"/>
    <property type="match status" value="1"/>
</dbReference>
<feature type="short sequence motif" description="TonB C-terminal box" evidence="16">
    <location>
        <begin position="908"/>
        <end position="925"/>
    </location>
</feature>
<dbReference type="InterPro" id="IPR039426">
    <property type="entry name" value="TonB-dep_rcpt-like"/>
</dbReference>
<evidence type="ECO:0000256" key="8">
    <source>
        <dbReference type="ARBA" id="ARBA00023077"/>
    </source>
</evidence>
<evidence type="ECO:0000259" key="21">
    <source>
        <dbReference type="Pfam" id="PF07715"/>
    </source>
</evidence>
<evidence type="ECO:0000256" key="7">
    <source>
        <dbReference type="ARBA" id="ARBA00023026"/>
    </source>
</evidence>
<keyword evidence="11 14" id="KW-0998">Cell outer membrane</keyword>
<feature type="domain" description="TonB-dependent receptor-like beta-barrel" evidence="20">
    <location>
        <begin position="356"/>
        <end position="879"/>
    </location>
</feature>
<dbReference type="Pfam" id="PF00593">
    <property type="entry name" value="TonB_dep_Rec_b-barrel"/>
    <property type="match status" value="1"/>
</dbReference>
<feature type="region of interest" description="Disordered" evidence="18">
    <location>
        <begin position="527"/>
        <end position="555"/>
    </location>
</feature>
<dbReference type="InterPro" id="IPR010916">
    <property type="entry name" value="TonB_box_CS"/>
</dbReference>
<dbReference type="GO" id="GO:0044718">
    <property type="term" value="P:siderophore transmembrane transport"/>
    <property type="evidence" value="ECO:0007669"/>
    <property type="project" value="TreeGrafter"/>
</dbReference>
<keyword evidence="3 14" id="KW-0813">Transport</keyword>
<reference evidence="22" key="1">
    <citation type="journal article" date="2015" name="MicrobiologyOpen">
        <title>Patterns of structural and sequence variation within isotype lineages of the Neisseria meningitidis transferrin receptor system.</title>
        <authorList>
            <person name="Adamiak P."/>
            <person name="Calmettes C."/>
            <person name="Moraes T.F."/>
            <person name="Schryvers A.B."/>
        </authorList>
    </citation>
    <scope>NUCLEOTIDE SEQUENCE</scope>
    <source>
        <strain evidence="22">P2996</strain>
    </source>
</reference>
<feature type="domain" description="TonB-dependent receptor plug" evidence="21">
    <location>
        <begin position="62"/>
        <end position="169"/>
    </location>
</feature>
<evidence type="ECO:0000256" key="14">
    <source>
        <dbReference type="PROSITE-ProRule" id="PRU01360"/>
    </source>
</evidence>
<keyword evidence="4 14" id="KW-1134">Transmembrane beta strand</keyword>
<dbReference type="PROSITE" id="PS01156">
    <property type="entry name" value="TONB_DEPENDENT_REC_2"/>
    <property type="match status" value="1"/>
</dbReference>
<dbReference type="GO" id="GO:0015344">
    <property type="term" value="F:siderophore uptake transmembrane transporter activity"/>
    <property type="evidence" value="ECO:0007669"/>
    <property type="project" value="TreeGrafter"/>
</dbReference>
<keyword evidence="5 14" id="KW-0812">Transmembrane</keyword>
<evidence type="ECO:0000256" key="18">
    <source>
        <dbReference type="SAM" id="MobiDB-lite"/>
    </source>
</evidence>
<dbReference type="Gene3D" id="2.170.130.10">
    <property type="entry name" value="TonB-dependent receptor, plug domain"/>
    <property type="match status" value="1"/>
</dbReference>
<comment type="similarity">
    <text evidence="2 14 17">Belongs to the TonB-dependent receptor family.</text>
</comment>
<evidence type="ECO:0000313" key="22">
    <source>
        <dbReference type="EMBL" id="AKB90527.1"/>
    </source>
</evidence>
<keyword evidence="10" id="KW-0675">Receptor</keyword>
<evidence type="ECO:0000256" key="12">
    <source>
        <dbReference type="ARBA" id="ARBA00023627"/>
    </source>
</evidence>